<sequence length="558" mass="62642">MALSAIFVSIIAALIISSLLSLFKNIRSARLLGLPIIICPFNTRTIFWYLIGQHTIRRLFSFLPEPFGTWTKLTHVDWAFHDAGAMHRKLGPAFVIVHPGRYEVLLSDPAAALAVLNQRKDFIKPPEIYGILDIFGRNVDTVNGDEWARHRKITAPCFNETVSRSVWDEAIRQAKDMLASWVSEHEGITRTTIDDTRTLALHVLSAAGFGVRQEFKSGMRQIQAGNTLNYRDALVTILSNVVVAAALPLRILELPVLPAKLKTVSVALKEFKNQMNKMLQDNRQTFAKGQTSSRPNLLSTLIRCSDEERSPRERLTDDEILGNFFIFNVAGHDTTANTLAYAITLLSLNPNIQTWLAEELDHVIPDQPNGSEALPYEQAFPRLKRCLAVMYETLRLYGPVIYIPRKTQNSPTLKLSSAPGGEVQLPDDTYVTVNAHAIHTEPGFWTEPGRPALEFWPQRWIEAKNHIDDQIFIHREAGTWLGWSMGPRTCPGMKFSQASSPIVEFVAALSTLFAKHRVSPVVKPDKLREALAGSGIQGVTLCIKKKEDVVVKWQRVEQ</sequence>
<comment type="similarity">
    <text evidence="1">Belongs to the cytochrome P450 family.</text>
</comment>
<evidence type="ECO:0000256" key="3">
    <source>
        <dbReference type="SAM" id="Phobius"/>
    </source>
</evidence>
<dbReference type="AlphaFoldDB" id="A0A9P4HTX5"/>
<dbReference type="GO" id="GO:0020037">
    <property type="term" value="F:heme binding"/>
    <property type="evidence" value="ECO:0007669"/>
    <property type="project" value="InterPro"/>
</dbReference>
<dbReference type="SUPFAM" id="SSF48264">
    <property type="entry name" value="Cytochrome P450"/>
    <property type="match status" value="1"/>
</dbReference>
<comment type="cofactor">
    <cofactor evidence="2">
        <name>heme</name>
        <dbReference type="ChEBI" id="CHEBI:30413"/>
    </cofactor>
</comment>
<dbReference type="PRINTS" id="PR00385">
    <property type="entry name" value="P450"/>
</dbReference>
<keyword evidence="2" id="KW-0408">Iron</keyword>
<evidence type="ECO:0000256" key="2">
    <source>
        <dbReference type="PIRSR" id="PIRSR602401-1"/>
    </source>
</evidence>
<dbReference type="GO" id="GO:0016705">
    <property type="term" value="F:oxidoreductase activity, acting on paired donors, with incorporation or reduction of molecular oxygen"/>
    <property type="evidence" value="ECO:0007669"/>
    <property type="project" value="InterPro"/>
</dbReference>
<dbReference type="InterPro" id="IPR001128">
    <property type="entry name" value="Cyt_P450"/>
</dbReference>
<comment type="caution">
    <text evidence="4">The sequence shown here is derived from an EMBL/GenBank/DDBJ whole genome shotgun (WGS) entry which is preliminary data.</text>
</comment>
<feature type="transmembrane region" description="Helical" evidence="3">
    <location>
        <begin position="31"/>
        <end position="51"/>
    </location>
</feature>
<dbReference type="InterPro" id="IPR036396">
    <property type="entry name" value="Cyt_P450_sf"/>
</dbReference>
<evidence type="ECO:0000313" key="4">
    <source>
        <dbReference type="EMBL" id="KAF2086797.1"/>
    </source>
</evidence>
<dbReference type="PANTHER" id="PTHR24305:SF166">
    <property type="entry name" value="CYTOCHROME P450 12A4, MITOCHONDRIAL-RELATED"/>
    <property type="match status" value="1"/>
</dbReference>
<dbReference type="Proteomes" id="UP000799776">
    <property type="component" value="Unassembled WGS sequence"/>
</dbReference>
<dbReference type="GO" id="GO:0005506">
    <property type="term" value="F:iron ion binding"/>
    <property type="evidence" value="ECO:0007669"/>
    <property type="project" value="InterPro"/>
</dbReference>
<name>A0A9P4HTX5_9PEZI</name>
<dbReference type="CDD" id="cd11070">
    <property type="entry name" value="CYP56-like"/>
    <property type="match status" value="1"/>
</dbReference>
<dbReference type="InterPro" id="IPR002401">
    <property type="entry name" value="Cyt_P450_E_grp-I"/>
</dbReference>
<organism evidence="4 5">
    <name type="scientific">Saccharata proteae CBS 121410</name>
    <dbReference type="NCBI Taxonomy" id="1314787"/>
    <lineage>
        <taxon>Eukaryota</taxon>
        <taxon>Fungi</taxon>
        <taxon>Dikarya</taxon>
        <taxon>Ascomycota</taxon>
        <taxon>Pezizomycotina</taxon>
        <taxon>Dothideomycetes</taxon>
        <taxon>Dothideomycetes incertae sedis</taxon>
        <taxon>Botryosphaeriales</taxon>
        <taxon>Saccharataceae</taxon>
        <taxon>Saccharata</taxon>
    </lineage>
</organism>
<feature type="transmembrane region" description="Helical" evidence="3">
    <location>
        <begin position="6"/>
        <end position="24"/>
    </location>
</feature>
<keyword evidence="2" id="KW-0479">Metal-binding</keyword>
<dbReference type="Gene3D" id="1.10.630.10">
    <property type="entry name" value="Cytochrome P450"/>
    <property type="match status" value="1"/>
</dbReference>
<feature type="binding site" description="axial binding residue" evidence="2">
    <location>
        <position position="490"/>
    </location>
    <ligand>
        <name>heme</name>
        <dbReference type="ChEBI" id="CHEBI:30413"/>
    </ligand>
    <ligandPart>
        <name>Fe</name>
        <dbReference type="ChEBI" id="CHEBI:18248"/>
    </ligandPart>
</feature>
<dbReference type="PANTHER" id="PTHR24305">
    <property type="entry name" value="CYTOCHROME P450"/>
    <property type="match status" value="1"/>
</dbReference>
<keyword evidence="3" id="KW-0472">Membrane</keyword>
<dbReference type="InterPro" id="IPR050121">
    <property type="entry name" value="Cytochrome_P450_monoxygenase"/>
</dbReference>
<dbReference type="EMBL" id="ML978723">
    <property type="protein sequence ID" value="KAF2086797.1"/>
    <property type="molecule type" value="Genomic_DNA"/>
</dbReference>
<proteinExistence type="inferred from homology"/>
<keyword evidence="5" id="KW-1185">Reference proteome</keyword>
<gene>
    <name evidence="4" type="ORF">K490DRAFT_44029</name>
</gene>
<protein>
    <submittedName>
        <fullName evidence="4">Cytochrome P450</fullName>
    </submittedName>
</protein>
<reference evidence="4" key="1">
    <citation type="journal article" date="2020" name="Stud. Mycol.">
        <title>101 Dothideomycetes genomes: a test case for predicting lifestyles and emergence of pathogens.</title>
        <authorList>
            <person name="Haridas S."/>
            <person name="Albert R."/>
            <person name="Binder M."/>
            <person name="Bloem J."/>
            <person name="Labutti K."/>
            <person name="Salamov A."/>
            <person name="Andreopoulos B."/>
            <person name="Baker S."/>
            <person name="Barry K."/>
            <person name="Bills G."/>
            <person name="Bluhm B."/>
            <person name="Cannon C."/>
            <person name="Castanera R."/>
            <person name="Culley D."/>
            <person name="Daum C."/>
            <person name="Ezra D."/>
            <person name="Gonzalez J."/>
            <person name="Henrissat B."/>
            <person name="Kuo A."/>
            <person name="Liang C."/>
            <person name="Lipzen A."/>
            <person name="Lutzoni F."/>
            <person name="Magnuson J."/>
            <person name="Mondo S."/>
            <person name="Nolan M."/>
            <person name="Ohm R."/>
            <person name="Pangilinan J."/>
            <person name="Park H.-J."/>
            <person name="Ramirez L."/>
            <person name="Alfaro M."/>
            <person name="Sun H."/>
            <person name="Tritt A."/>
            <person name="Yoshinaga Y."/>
            <person name="Zwiers L.-H."/>
            <person name="Turgeon B."/>
            <person name="Goodwin S."/>
            <person name="Spatafora J."/>
            <person name="Crous P."/>
            <person name="Grigoriev I."/>
        </authorList>
    </citation>
    <scope>NUCLEOTIDE SEQUENCE</scope>
    <source>
        <strain evidence="4">CBS 121410</strain>
    </source>
</reference>
<keyword evidence="3" id="KW-0812">Transmembrane</keyword>
<keyword evidence="3" id="KW-1133">Transmembrane helix</keyword>
<dbReference type="GO" id="GO:0004497">
    <property type="term" value="F:monooxygenase activity"/>
    <property type="evidence" value="ECO:0007669"/>
    <property type="project" value="InterPro"/>
</dbReference>
<dbReference type="Pfam" id="PF00067">
    <property type="entry name" value="p450"/>
    <property type="match status" value="1"/>
</dbReference>
<evidence type="ECO:0000313" key="5">
    <source>
        <dbReference type="Proteomes" id="UP000799776"/>
    </source>
</evidence>
<dbReference type="OrthoDB" id="1470350at2759"/>
<keyword evidence="2" id="KW-0349">Heme</keyword>
<accession>A0A9P4HTX5</accession>
<evidence type="ECO:0000256" key="1">
    <source>
        <dbReference type="ARBA" id="ARBA00010617"/>
    </source>
</evidence>
<dbReference type="PRINTS" id="PR00463">
    <property type="entry name" value="EP450I"/>
</dbReference>